<evidence type="ECO:0000259" key="7">
    <source>
        <dbReference type="Pfam" id="PF11710"/>
    </source>
</evidence>
<comment type="subcellular location">
    <subcellularLocation>
        <location evidence="1">Membrane</location>
        <topology evidence="1">Multi-pass membrane protein</topology>
    </subcellularLocation>
</comment>
<evidence type="ECO:0000256" key="5">
    <source>
        <dbReference type="SAM" id="MobiDB-lite"/>
    </source>
</evidence>
<feature type="transmembrane region" description="Helical" evidence="6">
    <location>
        <begin position="20"/>
        <end position="44"/>
    </location>
</feature>
<feature type="transmembrane region" description="Helical" evidence="6">
    <location>
        <begin position="129"/>
        <end position="154"/>
    </location>
</feature>
<evidence type="ECO:0000256" key="2">
    <source>
        <dbReference type="ARBA" id="ARBA00022692"/>
    </source>
</evidence>
<dbReference type="Pfam" id="PF11710">
    <property type="entry name" value="Git3"/>
    <property type="match status" value="1"/>
</dbReference>
<dbReference type="Proteomes" id="UP001378960">
    <property type="component" value="Unassembled WGS sequence"/>
</dbReference>
<feature type="domain" description="Glucose receptor Git3-like N-terminal" evidence="7">
    <location>
        <begin position="11"/>
        <end position="161"/>
    </location>
</feature>
<dbReference type="PANTHER" id="PTHR23112:SF37">
    <property type="entry name" value="G PROTEIN-COUPLED RECEPTOR GPR1"/>
    <property type="match status" value="1"/>
</dbReference>
<dbReference type="GO" id="GO:0004930">
    <property type="term" value="F:G protein-coupled receptor activity"/>
    <property type="evidence" value="ECO:0007669"/>
    <property type="project" value="TreeGrafter"/>
</dbReference>
<feature type="domain" description="G protein-coupled receptor GPR1/2/3 C-terminal" evidence="8">
    <location>
        <begin position="318"/>
        <end position="388"/>
    </location>
</feature>
<feature type="region of interest" description="Disordered" evidence="5">
    <location>
        <begin position="174"/>
        <end position="199"/>
    </location>
</feature>
<proteinExistence type="predicted"/>
<protein>
    <submittedName>
        <fullName evidence="9">Gpr1 protein</fullName>
    </submittedName>
</protein>
<feature type="transmembrane region" description="Helical" evidence="6">
    <location>
        <begin position="329"/>
        <end position="351"/>
    </location>
</feature>
<accession>A0AAV5R9H8</accession>
<dbReference type="GO" id="GO:0005886">
    <property type="term" value="C:plasma membrane"/>
    <property type="evidence" value="ECO:0007669"/>
    <property type="project" value="TreeGrafter"/>
</dbReference>
<keyword evidence="10" id="KW-1185">Reference proteome</keyword>
<keyword evidence="2 6" id="KW-0812">Transmembrane</keyword>
<comment type="caution">
    <text evidence="9">The sequence shown here is derived from an EMBL/GenBank/DDBJ whole genome shotgun (WGS) entry which is preliminary data.</text>
</comment>
<feature type="compositionally biased region" description="Acidic residues" evidence="5">
    <location>
        <begin position="179"/>
        <end position="199"/>
    </location>
</feature>
<dbReference type="GO" id="GO:0007189">
    <property type="term" value="P:adenylate cyclase-activating G protein-coupled receptor signaling pathway"/>
    <property type="evidence" value="ECO:0007669"/>
    <property type="project" value="TreeGrafter"/>
</dbReference>
<evidence type="ECO:0000259" key="8">
    <source>
        <dbReference type="Pfam" id="PF11970"/>
    </source>
</evidence>
<feature type="transmembrane region" description="Helical" evidence="6">
    <location>
        <begin position="89"/>
        <end position="109"/>
    </location>
</feature>
<dbReference type="EMBL" id="BTGB01000005">
    <property type="protein sequence ID" value="GMM47269.1"/>
    <property type="molecule type" value="Genomic_DNA"/>
</dbReference>
<dbReference type="AlphaFoldDB" id="A0AAV5R9H8"/>
<dbReference type="PANTHER" id="PTHR23112">
    <property type="entry name" value="G PROTEIN-COUPLED RECEPTOR 157-RELATED"/>
    <property type="match status" value="1"/>
</dbReference>
<name>A0AAV5R9H8_PICKL</name>
<evidence type="ECO:0000313" key="10">
    <source>
        <dbReference type="Proteomes" id="UP001378960"/>
    </source>
</evidence>
<gene>
    <name evidence="9" type="ORF">DAPK24_038440</name>
</gene>
<dbReference type="SUPFAM" id="SSF81321">
    <property type="entry name" value="Family A G protein-coupled receptor-like"/>
    <property type="match status" value="1"/>
</dbReference>
<reference evidence="9 10" key="1">
    <citation type="journal article" date="2023" name="Elife">
        <title>Identification of key yeast species and microbe-microbe interactions impacting larval growth of Drosophila in the wild.</title>
        <authorList>
            <person name="Mure A."/>
            <person name="Sugiura Y."/>
            <person name="Maeda R."/>
            <person name="Honda K."/>
            <person name="Sakurai N."/>
            <person name="Takahashi Y."/>
            <person name="Watada M."/>
            <person name="Katoh T."/>
            <person name="Gotoh A."/>
            <person name="Gotoh Y."/>
            <person name="Taniguchi I."/>
            <person name="Nakamura K."/>
            <person name="Hayashi T."/>
            <person name="Katayama T."/>
            <person name="Uemura T."/>
            <person name="Hattori Y."/>
        </authorList>
    </citation>
    <scope>NUCLEOTIDE SEQUENCE [LARGE SCALE GENOMIC DNA]</scope>
    <source>
        <strain evidence="9 10">PK-24</strain>
    </source>
</reference>
<evidence type="ECO:0000256" key="6">
    <source>
        <dbReference type="SAM" id="Phobius"/>
    </source>
</evidence>
<evidence type="ECO:0000313" key="9">
    <source>
        <dbReference type="EMBL" id="GMM47269.1"/>
    </source>
</evidence>
<dbReference type="Pfam" id="PF11970">
    <property type="entry name" value="GPR_Gpa2_C"/>
    <property type="match status" value="1"/>
</dbReference>
<keyword evidence="3 6" id="KW-1133">Transmembrane helix</keyword>
<evidence type="ECO:0000256" key="1">
    <source>
        <dbReference type="ARBA" id="ARBA00004141"/>
    </source>
</evidence>
<keyword evidence="4 6" id="KW-0472">Membrane</keyword>
<dbReference type="InterPro" id="IPR022596">
    <property type="entry name" value="GPR1/2/3_C"/>
</dbReference>
<evidence type="ECO:0000256" key="3">
    <source>
        <dbReference type="ARBA" id="ARBA00022989"/>
    </source>
</evidence>
<organism evidence="9 10">
    <name type="scientific">Pichia kluyveri</name>
    <name type="common">Yeast</name>
    <dbReference type="NCBI Taxonomy" id="36015"/>
    <lineage>
        <taxon>Eukaryota</taxon>
        <taxon>Fungi</taxon>
        <taxon>Dikarya</taxon>
        <taxon>Ascomycota</taxon>
        <taxon>Saccharomycotina</taxon>
        <taxon>Pichiomycetes</taxon>
        <taxon>Pichiales</taxon>
        <taxon>Pichiaceae</taxon>
        <taxon>Pichia</taxon>
    </lineage>
</organism>
<sequence length="549" mass="64200">MTLAKVNDLDESLTSGIGWLAVFSIEGADVIIFSFAIHMALLIFNTQNLQVKNYLGSKFFSFGNHNDNTISINNNINNKSEGGLYDYRYIIYIISFLFPILLASISYYMDNPYQEFVYMAFFRVYTGSWWFSWSIRHVIAVGIIVIYITIYVYVMMQFKKVSKSFKKRKNTVVGGVPENNDDDEINDDESFSDDEDDEDDGLLKNTFGGSLWYTIFKFLSMLVFPDVRISAKLHGHSLKTDKDLKNIEKLKNESSIQTDSIISDNLRRISDLTISNDSNLNLNLNNFSSINYANIQKEEISKQIQNLLYDEAINKFNSRKLQIMKQMKIIFIYPISFILLWLFPFINYYQVIRFNYETMWSTAPSAVFQPMSCFVDTIVFLIREKPWQLTENINQISNKNNLVHDEKNWRYYISWLPGYGNYGNISKFNNSQNSSFNSSKLENQDYFNNNNNNNNDFISTNDFNESDEMSMTDFLNMKSIPNTKNIQRKDKKYNQFKNNTQLHPINSMNESLINIPTKAKFKNQVDWNTNMFENSEMDLQEFLKLGPTK</sequence>
<evidence type="ECO:0000256" key="4">
    <source>
        <dbReference type="ARBA" id="ARBA00023136"/>
    </source>
</evidence>
<dbReference type="InterPro" id="IPR023041">
    <property type="entry name" value="Glucose_rcpt_Git3-like_N"/>
</dbReference>